<name>A0ABT8K8T1_9MICO</name>
<evidence type="ECO:0000313" key="3">
    <source>
        <dbReference type="Proteomes" id="UP001174208"/>
    </source>
</evidence>
<feature type="transmembrane region" description="Helical" evidence="1">
    <location>
        <begin position="45"/>
        <end position="63"/>
    </location>
</feature>
<evidence type="ECO:0000256" key="1">
    <source>
        <dbReference type="SAM" id="Phobius"/>
    </source>
</evidence>
<feature type="transmembrane region" description="Helical" evidence="1">
    <location>
        <begin position="75"/>
        <end position="95"/>
    </location>
</feature>
<keyword evidence="1" id="KW-0472">Membrane</keyword>
<dbReference type="Proteomes" id="UP001174208">
    <property type="component" value="Unassembled WGS sequence"/>
</dbReference>
<reference evidence="2" key="1">
    <citation type="submission" date="2023-06" db="EMBL/GenBank/DDBJ databases">
        <title>MT1 and MT2 Draft Genomes of Novel Species.</title>
        <authorList>
            <person name="Venkateswaran K."/>
        </authorList>
    </citation>
    <scope>NUCLEOTIDE SEQUENCE</scope>
    <source>
        <strain evidence="2">F6_8S_P_1B</strain>
    </source>
</reference>
<feature type="transmembrane region" description="Helical" evidence="1">
    <location>
        <begin position="101"/>
        <end position="123"/>
    </location>
</feature>
<organism evidence="2 3">
    <name type="scientific">Leifsonia williamsii</name>
    <dbReference type="NCBI Taxonomy" id="3035919"/>
    <lineage>
        <taxon>Bacteria</taxon>
        <taxon>Bacillati</taxon>
        <taxon>Actinomycetota</taxon>
        <taxon>Actinomycetes</taxon>
        <taxon>Micrococcales</taxon>
        <taxon>Microbacteriaceae</taxon>
        <taxon>Leifsonia</taxon>
    </lineage>
</organism>
<evidence type="ECO:0008006" key="4">
    <source>
        <dbReference type="Google" id="ProtNLM"/>
    </source>
</evidence>
<proteinExistence type="predicted"/>
<feature type="transmembrane region" description="Helical" evidence="1">
    <location>
        <begin position="130"/>
        <end position="149"/>
    </location>
</feature>
<comment type="caution">
    <text evidence="2">The sequence shown here is derived from an EMBL/GenBank/DDBJ whole genome shotgun (WGS) entry which is preliminary data.</text>
</comment>
<keyword evidence="1" id="KW-0812">Transmembrane</keyword>
<protein>
    <recommendedName>
        <fullName evidence="4">Integral membrane protein</fullName>
    </recommendedName>
</protein>
<feature type="transmembrane region" description="Helical" evidence="1">
    <location>
        <begin position="155"/>
        <end position="177"/>
    </location>
</feature>
<dbReference type="EMBL" id="JAROCF010000001">
    <property type="protein sequence ID" value="MDN4613871.1"/>
    <property type="molecule type" value="Genomic_DNA"/>
</dbReference>
<gene>
    <name evidence="2" type="ORF">P5G50_05335</name>
</gene>
<accession>A0ABT8K8T1</accession>
<keyword evidence="1" id="KW-1133">Transmembrane helix</keyword>
<sequence length="210" mass="21432">MTTAPPAARPVAIASALRTLYFVRFGFAIVWAAVVALTAATLSPLTAVLLVVYPVFDVVAAIVDHRASRATRPASLLFVNMALSALAAIGLAVAAPSGRGAVLLVWGLWAITAGAVQLAVAIVRRRLGGQWPMILSGGISVLAGLGFALQSGGAAASLVGLAGYATLGGVFFLVSALRLQRTVKRERDAGADTAATRLGGTRLDTEADAR</sequence>
<keyword evidence="3" id="KW-1185">Reference proteome</keyword>
<feature type="transmembrane region" description="Helical" evidence="1">
    <location>
        <begin position="21"/>
        <end position="39"/>
    </location>
</feature>
<dbReference type="RefSeq" id="WP_301210289.1">
    <property type="nucleotide sequence ID" value="NZ_JAROCF010000001.1"/>
</dbReference>
<evidence type="ECO:0000313" key="2">
    <source>
        <dbReference type="EMBL" id="MDN4613871.1"/>
    </source>
</evidence>